<dbReference type="Proteomes" id="UP001073122">
    <property type="component" value="Unassembled WGS sequence"/>
</dbReference>
<dbReference type="PANTHER" id="PTHR23416">
    <property type="entry name" value="SIALIC ACID SYNTHASE-RELATED"/>
    <property type="match status" value="1"/>
</dbReference>
<evidence type="ECO:0000313" key="2">
    <source>
        <dbReference type="Proteomes" id="UP001073122"/>
    </source>
</evidence>
<protein>
    <submittedName>
        <fullName evidence="1">Acyltransferase</fullName>
    </submittedName>
</protein>
<dbReference type="SUPFAM" id="SSF51161">
    <property type="entry name" value="Trimeric LpxA-like enzymes"/>
    <property type="match status" value="1"/>
</dbReference>
<evidence type="ECO:0000313" key="1">
    <source>
        <dbReference type="EMBL" id="MCX8523561.1"/>
    </source>
</evidence>
<comment type="caution">
    <text evidence="1">The sequence shown here is derived from an EMBL/GenBank/DDBJ whole genome shotgun (WGS) entry which is preliminary data.</text>
</comment>
<dbReference type="RefSeq" id="WP_267264871.1">
    <property type="nucleotide sequence ID" value="NZ_JAOVZW010000008.1"/>
</dbReference>
<keyword evidence="1" id="KW-0808">Transferase</keyword>
<dbReference type="EMBL" id="JAOVZW010000008">
    <property type="protein sequence ID" value="MCX8523561.1"/>
    <property type="molecule type" value="Genomic_DNA"/>
</dbReference>
<keyword evidence="1" id="KW-0012">Acyltransferase</keyword>
<organism evidence="1 2">
    <name type="scientific">Chryseobacterium formosus</name>
    <dbReference type="NCBI Taxonomy" id="1537363"/>
    <lineage>
        <taxon>Bacteria</taxon>
        <taxon>Pseudomonadati</taxon>
        <taxon>Bacteroidota</taxon>
        <taxon>Flavobacteriia</taxon>
        <taxon>Flavobacteriales</taxon>
        <taxon>Weeksellaceae</taxon>
        <taxon>Chryseobacterium group</taxon>
        <taxon>Chryseobacterium</taxon>
    </lineage>
</organism>
<dbReference type="Pfam" id="PF14602">
    <property type="entry name" value="Hexapep_2"/>
    <property type="match status" value="1"/>
</dbReference>
<accession>A0ABT3XPJ0</accession>
<sequence>MNFFDRGKLAILERILRTIPVRFKIGKIHFKSTFLSPIFIFNGKNVRIEKGVAIYPKCRMETHNGGSIVIEENTNIGQNFHIISGEQELRIGKNTTISGNVFITNLDHDYKEINKHILEQKHFVKKTLIGENCFIGYGAAIQAGTVLGKQCIVGTNSVVYGSFPDYCVIVGAPAKIIKRYSFEKQAWLKTDAKGNFIEI</sequence>
<name>A0ABT3XPJ0_9FLAO</name>
<gene>
    <name evidence="1" type="ORF">OF897_06465</name>
</gene>
<dbReference type="InterPro" id="IPR051159">
    <property type="entry name" value="Hexapeptide_acetyltransf"/>
</dbReference>
<keyword evidence="2" id="KW-1185">Reference proteome</keyword>
<dbReference type="InterPro" id="IPR011004">
    <property type="entry name" value="Trimer_LpxA-like_sf"/>
</dbReference>
<proteinExistence type="predicted"/>
<dbReference type="Gene3D" id="2.160.10.10">
    <property type="entry name" value="Hexapeptide repeat proteins"/>
    <property type="match status" value="1"/>
</dbReference>
<dbReference type="InterPro" id="IPR001451">
    <property type="entry name" value="Hexapep"/>
</dbReference>
<reference evidence="1" key="1">
    <citation type="submission" date="2022-10" db="EMBL/GenBank/DDBJ databases">
        <title>Chryseobacterium sp. nov., a novel bacterial species.</title>
        <authorList>
            <person name="Cao Y."/>
        </authorList>
    </citation>
    <scope>NUCLEOTIDE SEQUENCE</scope>
    <source>
        <strain evidence="1">CCTCC AB2015118</strain>
    </source>
</reference>
<dbReference type="CDD" id="cd04647">
    <property type="entry name" value="LbH_MAT_like"/>
    <property type="match status" value="1"/>
</dbReference>
<dbReference type="GO" id="GO:0016746">
    <property type="term" value="F:acyltransferase activity"/>
    <property type="evidence" value="ECO:0007669"/>
    <property type="project" value="UniProtKB-KW"/>
</dbReference>